<proteinExistence type="predicted"/>
<evidence type="ECO:0000313" key="2">
    <source>
        <dbReference type="Proteomes" id="UP001165065"/>
    </source>
</evidence>
<keyword evidence="2" id="KW-1185">Reference proteome</keyword>
<organism evidence="1 2">
    <name type="scientific">Triparma columacea</name>
    <dbReference type="NCBI Taxonomy" id="722753"/>
    <lineage>
        <taxon>Eukaryota</taxon>
        <taxon>Sar</taxon>
        <taxon>Stramenopiles</taxon>
        <taxon>Ochrophyta</taxon>
        <taxon>Bolidophyceae</taxon>
        <taxon>Parmales</taxon>
        <taxon>Triparmaceae</taxon>
        <taxon>Triparma</taxon>
    </lineage>
</organism>
<reference evidence="2" key="1">
    <citation type="journal article" date="2023" name="Commun. Biol.">
        <title>Genome analysis of Parmales, the sister group of diatoms, reveals the evolutionary specialization of diatoms from phago-mixotrophs to photoautotrophs.</title>
        <authorList>
            <person name="Ban H."/>
            <person name="Sato S."/>
            <person name="Yoshikawa S."/>
            <person name="Yamada K."/>
            <person name="Nakamura Y."/>
            <person name="Ichinomiya M."/>
            <person name="Sato N."/>
            <person name="Blanc-Mathieu R."/>
            <person name="Endo H."/>
            <person name="Kuwata A."/>
            <person name="Ogata H."/>
        </authorList>
    </citation>
    <scope>NUCLEOTIDE SEQUENCE [LARGE SCALE GENOMIC DNA]</scope>
</reference>
<evidence type="ECO:0000313" key="1">
    <source>
        <dbReference type="EMBL" id="GMI40299.1"/>
    </source>
</evidence>
<accession>A0A9W7GCN2</accession>
<gene>
    <name evidence="1" type="ORF">TrCOL_g69</name>
</gene>
<name>A0A9W7GCN2_9STRA</name>
<comment type="caution">
    <text evidence="1">The sequence shown here is derived from an EMBL/GenBank/DDBJ whole genome shotgun (WGS) entry which is preliminary data.</text>
</comment>
<dbReference type="AlphaFoldDB" id="A0A9W7GCN2"/>
<protein>
    <submittedName>
        <fullName evidence="1">Uncharacterized protein</fullName>
    </submittedName>
</protein>
<sequence>MGSYVVVVATLILAVIIINLQQWKLVERYASGSSSLTPSTHEGAAPATGLEYAPWLIASSEGVCQPPEGVPKRCCLGSSSTGGGVNWDQHQKHCVHVDYYSPVLAPPSSATVVTFILAALGSRSMAFVGDSMMYQTAVGFECAALCEAEGWAIEKHTEKRREKHHDNEGGEYKSAGNKVKTKNCVDVVYGDRFSHMWRDVIVRDVALGLGFDIVWLNETSNGAEKPERPLYWLPALEMSRSWAPYHKVNNNNNASSCEATHVCHTPYLWAPIWEYLKEAVEISGENEFKEQ</sequence>
<dbReference type="Proteomes" id="UP001165065">
    <property type="component" value="Unassembled WGS sequence"/>
</dbReference>
<dbReference type="EMBL" id="BRYA01000124">
    <property type="protein sequence ID" value="GMI40299.1"/>
    <property type="molecule type" value="Genomic_DNA"/>
</dbReference>